<accession>A0ABU8G045</accession>
<name>A0ABU8G045_9BACI</name>
<comment type="caution">
    <text evidence="1">The sequence shown here is derived from an EMBL/GenBank/DDBJ whole genome shotgun (WGS) entry which is preliminary data.</text>
</comment>
<proteinExistence type="predicted"/>
<organism evidence="1 2">
    <name type="scientific">Bacillus yunxiaonensis</name>
    <dbReference type="NCBI Taxonomy" id="3127665"/>
    <lineage>
        <taxon>Bacteria</taxon>
        <taxon>Bacillati</taxon>
        <taxon>Bacillota</taxon>
        <taxon>Bacilli</taxon>
        <taxon>Bacillales</taxon>
        <taxon>Bacillaceae</taxon>
        <taxon>Bacillus</taxon>
    </lineage>
</organism>
<sequence length="90" mass="10754">MEISAAVLMGNEEEEQRIAEIFTSYIEPFRLEITTLKDILAIVCDARLNHEPLEETTFYTLMNQYEYYRQERLRYGPQMNESINLLRVMN</sequence>
<dbReference type="EMBL" id="JBAWSV010000007">
    <property type="protein sequence ID" value="MEI4831502.1"/>
    <property type="molecule type" value="Genomic_DNA"/>
</dbReference>
<dbReference type="RefSeq" id="WP_336483570.1">
    <property type="nucleotide sequence ID" value="NZ_JBAWSV010000007.1"/>
</dbReference>
<protein>
    <submittedName>
        <fullName evidence="1">Uncharacterized protein</fullName>
    </submittedName>
</protein>
<evidence type="ECO:0000313" key="2">
    <source>
        <dbReference type="Proteomes" id="UP001367922"/>
    </source>
</evidence>
<reference evidence="1 2" key="1">
    <citation type="submission" date="2024-01" db="EMBL/GenBank/DDBJ databases">
        <title>Seven novel Bacillus-like species.</title>
        <authorList>
            <person name="Liu G."/>
        </authorList>
    </citation>
    <scope>NUCLEOTIDE SEQUENCE [LARGE SCALE GENOMIC DNA]</scope>
    <source>
        <strain evidence="1 2">FJAT-53711</strain>
    </source>
</reference>
<gene>
    <name evidence="1" type="ORF">WAX78_18915</name>
</gene>
<keyword evidence="2" id="KW-1185">Reference proteome</keyword>
<evidence type="ECO:0000313" key="1">
    <source>
        <dbReference type="EMBL" id="MEI4831502.1"/>
    </source>
</evidence>
<dbReference type="Proteomes" id="UP001367922">
    <property type="component" value="Unassembled WGS sequence"/>
</dbReference>